<evidence type="ECO:0000313" key="1">
    <source>
        <dbReference type="EMBL" id="KIQ66387.1"/>
    </source>
</evidence>
<dbReference type="Proteomes" id="UP000032066">
    <property type="component" value="Unassembled WGS sequence"/>
</dbReference>
<dbReference type="PATRIC" id="fig|2064.6.peg.407"/>
<accession>A0A0D0Q1G8</accession>
<dbReference type="OrthoDB" id="5197883at2"/>
<evidence type="ECO:0000313" key="2">
    <source>
        <dbReference type="Proteomes" id="UP000032066"/>
    </source>
</evidence>
<protein>
    <submittedName>
        <fullName evidence="1">Uncharacterized protein</fullName>
    </submittedName>
</protein>
<proteinExistence type="predicted"/>
<comment type="caution">
    <text evidence="1">The sequence shown here is derived from an EMBL/GenBank/DDBJ whole genome shotgun (WGS) entry which is preliminary data.</text>
</comment>
<gene>
    <name evidence="1" type="ORF">TR51_01800</name>
</gene>
<dbReference type="RefSeq" id="WP_043907552.1">
    <property type="nucleotide sequence ID" value="NZ_JXZB01000001.1"/>
</dbReference>
<dbReference type="EMBL" id="JXZB01000001">
    <property type="protein sequence ID" value="KIQ66387.1"/>
    <property type="molecule type" value="Genomic_DNA"/>
</dbReference>
<organism evidence="1 2">
    <name type="scientific">Kitasatospora griseola</name>
    <name type="common">Streptomyces griseolosporeus</name>
    <dbReference type="NCBI Taxonomy" id="2064"/>
    <lineage>
        <taxon>Bacteria</taxon>
        <taxon>Bacillati</taxon>
        <taxon>Actinomycetota</taxon>
        <taxon>Actinomycetes</taxon>
        <taxon>Kitasatosporales</taxon>
        <taxon>Streptomycetaceae</taxon>
        <taxon>Kitasatospora</taxon>
    </lineage>
</organism>
<keyword evidence="2" id="KW-1185">Reference proteome</keyword>
<dbReference type="AlphaFoldDB" id="A0A0D0Q1G8"/>
<reference evidence="1 2" key="1">
    <citation type="submission" date="2015-02" db="EMBL/GenBank/DDBJ databases">
        <title>Draft genome sequence of Kitasatospora griseola MF730-N6, a bafilomycin, terpentecin and satosporin producer.</title>
        <authorList>
            <person name="Arens J.C."/>
            <person name="Haltli B."/>
            <person name="Kerr R.G."/>
        </authorList>
    </citation>
    <scope>NUCLEOTIDE SEQUENCE [LARGE SCALE GENOMIC DNA]</scope>
    <source>
        <strain evidence="1 2">MF730-N6</strain>
    </source>
</reference>
<sequence length="195" mass="21053">MTSNADMINFVLNWIHKHPTGGQEANWTVAITGAPAMIISKADGATSGLAGMRDLSLAIKEQGWYHTLKGAYLAQTFTRDGNNTHAEMCILAGAKSLNQSVVDMKCASPNCQACADTLACAKVNNQSSCSTTPQSGWVHPFWPMALGTQLTASWENQIKELKAFNKLSDEAKKNFKNKYTMRLTSPPAGGCVEIP</sequence>
<name>A0A0D0Q1G8_KITGR</name>